<dbReference type="InterPro" id="IPR035437">
    <property type="entry name" value="SNase_OB-fold_sf"/>
</dbReference>
<sequence length="183" mass="20070">MIFLLRSNIAIALMKTTNLSLVLTGIALLHGVSLCQPASAQTVEGLVVNVADGDTVQVTSAGKLLRIRLACIDAPEMGQKPYGKNAADYLSQLLPPNTRVTLQLVDTDRLNRSVALVYQGKRLINLAMVGAGQAVVYPKYLDRCPQQKTSLLQSEATAKQNRLGFWNQPNPLMPWNYRHSRGK</sequence>
<accession>B8HVF4</accession>
<proteinExistence type="predicted"/>
<dbReference type="SUPFAM" id="SSF50199">
    <property type="entry name" value="Staphylococcal nuclease"/>
    <property type="match status" value="1"/>
</dbReference>
<dbReference type="STRING" id="395961.Cyan7425_2245"/>
<keyword evidence="3" id="KW-0378">Hydrolase</keyword>
<evidence type="ECO:0000256" key="2">
    <source>
        <dbReference type="ARBA" id="ARBA00022759"/>
    </source>
</evidence>
<gene>
    <name evidence="5" type="ordered locus">Cyan7425_2245</name>
</gene>
<reference evidence="5" key="1">
    <citation type="submission" date="2009-01" db="EMBL/GenBank/DDBJ databases">
        <title>Complete sequence of chromosome Cyanothece sp. PCC 7425.</title>
        <authorList>
            <consortium name="US DOE Joint Genome Institute"/>
            <person name="Lucas S."/>
            <person name="Copeland A."/>
            <person name="Lapidus A."/>
            <person name="Glavina del Rio T."/>
            <person name="Dalin E."/>
            <person name="Tice H."/>
            <person name="Bruce D."/>
            <person name="Goodwin L."/>
            <person name="Pitluck S."/>
            <person name="Sims D."/>
            <person name="Meineke L."/>
            <person name="Brettin T."/>
            <person name="Detter J.C."/>
            <person name="Han C."/>
            <person name="Larimer F."/>
            <person name="Land M."/>
            <person name="Hauser L."/>
            <person name="Kyrpides N."/>
            <person name="Ovchinnikova G."/>
            <person name="Liberton M."/>
            <person name="Stoeckel J."/>
            <person name="Banerjee A."/>
            <person name="Singh A."/>
            <person name="Page L."/>
            <person name="Sato H."/>
            <person name="Zhao L."/>
            <person name="Sherman L."/>
            <person name="Pakrasi H."/>
            <person name="Richardson P."/>
        </authorList>
    </citation>
    <scope>NUCLEOTIDE SEQUENCE</scope>
    <source>
        <strain evidence="5">PCC 7425</strain>
    </source>
</reference>
<evidence type="ECO:0000313" key="5">
    <source>
        <dbReference type="EMBL" id="ACL44606.1"/>
    </source>
</evidence>
<dbReference type="KEGG" id="cyn:Cyan7425_2245"/>
<keyword evidence="1" id="KW-0540">Nuclease</keyword>
<dbReference type="EMBL" id="CP001344">
    <property type="protein sequence ID" value="ACL44606.1"/>
    <property type="molecule type" value="Genomic_DNA"/>
</dbReference>
<feature type="domain" description="TNase-like" evidence="4">
    <location>
        <begin position="41"/>
        <end position="168"/>
    </location>
</feature>
<dbReference type="PROSITE" id="PS50830">
    <property type="entry name" value="TNASE_3"/>
    <property type="match status" value="1"/>
</dbReference>
<dbReference type="SMART" id="SM00318">
    <property type="entry name" value="SNc"/>
    <property type="match status" value="1"/>
</dbReference>
<dbReference type="PANTHER" id="PTHR12302">
    <property type="entry name" value="EBNA2 BINDING PROTEIN P100"/>
    <property type="match status" value="1"/>
</dbReference>
<evidence type="ECO:0000256" key="1">
    <source>
        <dbReference type="ARBA" id="ARBA00022722"/>
    </source>
</evidence>
<dbReference type="AlphaFoldDB" id="B8HVF4"/>
<dbReference type="InterPro" id="IPR016071">
    <property type="entry name" value="Staphylococal_nuclease_OB-fold"/>
</dbReference>
<dbReference type="eggNOG" id="COG1525">
    <property type="taxonomic scope" value="Bacteria"/>
</dbReference>
<dbReference type="GO" id="GO:0004519">
    <property type="term" value="F:endonuclease activity"/>
    <property type="evidence" value="ECO:0007669"/>
    <property type="project" value="UniProtKB-KW"/>
</dbReference>
<dbReference type="GO" id="GO:0016787">
    <property type="term" value="F:hydrolase activity"/>
    <property type="evidence" value="ECO:0007669"/>
    <property type="project" value="UniProtKB-KW"/>
</dbReference>
<organism evidence="5">
    <name type="scientific">Cyanothece sp. (strain PCC 7425 / ATCC 29141)</name>
    <dbReference type="NCBI Taxonomy" id="395961"/>
    <lineage>
        <taxon>Bacteria</taxon>
        <taxon>Bacillati</taxon>
        <taxon>Cyanobacteriota</taxon>
        <taxon>Cyanophyceae</taxon>
        <taxon>Gomontiellales</taxon>
        <taxon>Cyanothecaceae</taxon>
        <taxon>Cyanothece</taxon>
    </lineage>
</organism>
<dbReference type="Gene3D" id="2.40.50.90">
    <property type="match status" value="1"/>
</dbReference>
<dbReference type="GO" id="GO:0003676">
    <property type="term" value="F:nucleic acid binding"/>
    <property type="evidence" value="ECO:0007669"/>
    <property type="project" value="InterPro"/>
</dbReference>
<name>B8HVF4_CYAP4</name>
<dbReference type="PANTHER" id="PTHR12302:SF3">
    <property type="entry name" value="SERINE_THREONINE-PROTEIN KINASE 31"/>
    <property type="match status" value="1"/>
</dbReference>
<evidence type="ECO:0000256" key="3">
    <source>
        <dbReference type="ARBA" id="ARBA00022801"/>
    </source>
</evidence>
<dbReference type="OrthoDB" id="9811262at2"/>
<keyword evidence="2" id="KW-0255">Endonuclease</keyword>
<dbReference type="InterPro" id="IPR002071">
    <property type="entry name" value="Thermonucl_AS"/>
</dbReference>
<evidence type="ECO:0000259" key="4">
    <source>
        <dbReference type="PROSITE" id="PS50830"/>
    </source>
</evidence>
<dbReference type="HOGENOM" id="CLU_046484_7_4_3"/>
<dbReference type="PROSITE" id="PS01123">
    <property type="entry name" value="TNASE_1"/>
    <property type="match status" value="1"/>
</dbReference>
<protein>
    <submittedName>
        <fullName evidence="5">Nuclease (SNase domain protein)</fullName>
    </submittedName>
</protein>
<dbReference type="Pfam" id="PF00565">
    <property type="entry name" value="SNase"/>
    <property type="match status" value="1"/>
</dbReference>